<dbReference type="EMBL" id="CP058579">
    <property type="protein sequence ID" value="QLG61243.1"/>
    <property type="molecule type" value="Genomic_DNA"/>
</dbReference>
<dbReference type="PANTHER" id="PTHR42733:SF12">
    <property type="entry name" value="PROTEINASE"/>
    <property type="match status" value="1"/>
</dbReference>
<dbReference type="AlphaFoldDB" id="A0A7D5QF88"/>
<dbReference type="InterPro" id="IPR002818">
    <property type="entry name" value="DJ-1/PfpI"/>
</dbReference>
<keyword evidence="4" id="KW-0808">Transferase</keyword>
<dbReference type="Pfam" id="PF01965">
    <property type="entry name" value="DJ-1_PfpI"/>
    <property type="match status" value="1"/>
</dbReference>
<dbReference type="OrthoDB" id="82036at2157"/>
<dbReference type="InterPro" id="IPR029062">
    <property type="entry name" value="Class_I_gatase-like"/>
</dbReference>
<feature type="region of interest" description="Disordered" evidence="2">
    <location>
        <begin position="1"/>
        <end position="22"/>
    </location>
</feature>
<evidence type="ECO:0000313" key="4">
    <source>
        <dbReference type="EMBL" id="QLG61243.1"/>
    </source>
</evidence>
<dbReference type="PROSITE" id="PS51276">
    <property type="entry name" value="PEPTIDASE_C56_PFPI"/>
    <property type="match status" value="1"/>
</dbReference>
<dbReference type="CDD" id="cd03134">
    <property type="entry name" value="GATase1_PfpI_like"/>
    <property type="match status" value="1"/>
</dbReference>
<protein>
    <submittedName>
        <fullName evidence="4">Type 1 glutamine amidotransferase</fullName>
    </submittedName>
</protein>
<dbReference type="GeneID" id="56036921"/>
<evidence type="ECO:0000256" key="1">
    <source>
        <dbReference type="ARBA" id="ARBA00008542"/>
    </source>
</evidence>
<dbReference type="RefSeq" id="WP_179267827.1">
    <property type="nucleotide sequence ID" value="NZ_CP058579.1"/>
</dbReference>
<reference evidence="4 5" key="1">
    <citation type="submission" date="2020-06" db="EMBL/GenBank/DDBJ databases">
        <title>NJ-3-1, isolated from saline soil.</title>
        <authorList>
            <person name="Cui H.L."/>
            <person name="Shi X."/>
        </authorList>
    </citation>
    <scope>NUCLEOTIDE SEQUENCE [LARGE SCALE GENOMIC DNA]</scope>
    <source>
        <strain evidence="4 5">NJ-3-1</strain>
    </source>
</reference>
<keyword evidence="4" id="KW-0315">Glutamine amidotransferase</keyword>
<evidence type="ECO:0000259" key="3">
    <source>
        <dbReference type="Pfam" id="PF01965"/>
    </source>
</evidence>
<organism evidence="4 5">
    <name type="scientific">Halorarum salinum</name>
    <dbReference type="NCBI Taxonomy" id="2743089"/>
    <lineage>
        <taxon>Archaea</taxon>
        <taxon>Methanobacteriati</taxon>
        <taxon>Methanobacteriota</taxon>
        <taxon>Stenosarchaea group</taxon>
        <taxon>Halobacteria</taxon>
        <taxon>Halobacteriales</taxon>
        <taxon>Haloferacaceae</taxon>
        <taxon>Halorarum</taxon>
    </lineage>
</organism>
<gene>
    <name evidence="4" type="ORF">HUG12_05640</name>
</gene>
<dbReference type="KEGG" id="halu:HUG12_05640"/>
<evidence type="ECO:0000313" key="5">
    <source>
        <dbReference type="Proteomes" id="UP000509626"/>
    </source>
</evidence>
<feature type="domain" description="DJ-1/PfpI" evidence="3">
    <location>
        <begin position="16"/>
        <end position="181"/>
    </location>
</feature>
<dbReference type="Proteomes" id="UP000509626">
    <property type="component" value="Chromosome"/>
</dbReference>
<dbReference type="GO" id="GO:0016740">
    <property type="term" value="F:transferase activity"/>
    <property type="evidence" value="ECO:0007669"/>
    <property type="project" value="UniProtKB-KW"/>
</dbReference>
<dbReference type="SUPFAM" id="SSF52317">
    <property type="entry name" value="Class I glutamine amidotransferase-like"/>
    <property type="match status" value="1"/>
</dbReference>
<keyword evidence="5" id="KW-1185">Reference proteome</keyword>
<accession>A0A7D5QF88</accession>
<name>A0A7D5QF88_9EURY</name>
<sequence>MSESDGGELDGTTVGLFLAPRGTEEVEFTEPKEAVEEAGADVDVLGSETGEVETVESDLDPAGTHEVERAFSDVSPDEYDALVVPGGTVGADELRVDEDAVELLREHVTEGKPLGVICHGPWTLVEADAAEGRTLTSYPSLQTDVRNAGGEWVDEEVVVDENLVTSRKPDDLPAFREAIVETFAGGTGE</sequence>
<comment type="similarity">
    <text evidence="1">Belongs to the peptidase C56 family.</text>
</comment>
<proteinExistence type="inferred from homology"/>
<dbReference type="PANTHER" id="PTHR42733">
    <property type="entry name" value="DJ-1 PROTEIN"/>
    <property type="match status" value="1"/>
</dbReference>
<dbReference type="Gene3D" id="3.40.50.880">
    <property type="match status" value="1"/>
</dbReference>
<evidence type="ECO:0000256" key="2">
    <source>
        <dbReference type="SAM" id="MobiDB-lite"/>
    </source>
</evidence>
<dbReference type="InterPro" id="IPR006286">
    <property type="entry name" value="C56_PfpI-like"/>
</dbReference>
<dbReference type="NCBIfam" id="TIGR01382">
    <property type="entry name" value="PfpI"/>
    <property type="match status" value="1"/>
</dbReference>